<keyword evidence="2" id="KW-1185">Reference proteome</keyword>
<dbReference type="WBParaSite" id="maker-unitig_29806-snap-gene-0.1-mRNA-1">
    <property type="protein sequence ID" value="maker-unitig_29806-snap-gene-0.1-mRNA-1"/>
    <property type="gene ID" value="maker-unitig_29806-snap-gene-0.1"/>
</dbReference>
<feature type="region of interest" description="Disordered" evidence="1">
    <location>
        <begin position="261"/>
        <end position="287"/>
    </location>
</feature>
<dbReference type="AlphaFoldDB" id="A0A1I8FCX8"/>
<feature type="compositionally biased region" description="Basic residues" evidence="1">
    <location>
        <begin position="196"/>
        <end position="205"/>
    </location>
</feature>
<proteinExistence type="predicted"/>
<evidence type="ECO:0000313" key="2">
    <source>
        <dbReference type="Proteomes" id="UP000095280"/>
    </source>
</evidence>
<name>A0A1I8FCX8_9PLAT</name>
<reference evidence="3" key="1">
    <citation type="submission" date="2016-11" db="UniProtKB">
        <authorList>
            <consortium name="WormBaseParasite"/>
        </authorList>
    </citation>
    <scope>IDENTIFICATION</scope>
</reference>
<accession>A0A1I8FCX8</accession>
<feature type="compositionally biased region" description="Basic and acidic residues" evidence="1">
    <location>
        <begin position="97"/>
        <end position="119"/>
    </location>
</feature>
<feature type="compositionally biased region" description="Basic and acidic residues" evidence="1">
    <location>
        <begin position="39"/>
        <end position="50"/>
    </location>
</feature>
<evidence type="ECO:0000313" key="3">
    <source>
        <dbReference type="WBParaSite" id="maker-unitig_29806-snap-gene-0.1-mRNA-1"/>
    </source>
</evidence>
<organism evidence="2 3">
    <name type="scientific">Macrostomum lignano</name>
    <dbReference type="NCBI Taxonomy" id="282301"/>
    <lineage>
        <taxon>Eukaryota</taxon>
        <taxon>Metazoa</taxon>
        <taxon>Spiralia</taxon>
        <taxon>Lophotrochozoa</taxon>
        <taxon>Platyhelminthes</taxon>
        <taxon>Rhabditophora</taxon>
        <taxon>Macrostomorpha</taxon>
        <taxon>Macrostomida</taxon>
        <taxon>Macrostomidae</taxon>
        <taxon>Macrostomum</taxon>
    </lineage>
</organism>
<feature type="compositionally biased region" description="Acidic residues" evidence="1">
    <location>
        <begin position="81"/>
        <end position="96"/>
    </location>
</feature>
<protein>
    <submittedName>
        <fullName evidence="3">PEHE domain-containing protein</fullName>
    </submittedName>
</protein>
<evidence type="ECO:0000256" key="1">
    <source>
        <dbReference type="SAM" id="MobiDB-lite"/>
    </source>
</evidence>
<sequence length="287" mass="31204">LNKPKPVSRSSDAAGEPEAVQDADSDAVLARRLAAEFNEAPRRSSRRLEGRPAPPCDGYGKDDSGEENWVPSSGRRGRGSDDDDDEYDSEDEDSDGEGVREPREQRCQRSRRIRPDPKVAKTGRNIYAPIAALRGHPCSRLRIDACLADCTGQRGLASTGGTDGSLLRSPCPAATRTQIESGAAHFTYRSGEGRSARLKGTRKSNPKNLRTSAADKDQALRQRIMPPWCGSAENGSALSELLRSGAGAMEEAAANRFVQLPDDYRPEEEEPSAAVHDADETRLYPNR</sequence>
<feature type="region of interest" description="Disordered" evidence="1">
    <location>
        <begin position="1"/>
        <end position="121"/>
    </location>
</feature>
<feature type="compositionally biased region" description="Basic and acidic residues" evidence="1">
    <location>
        <begin position="276"/>
        <end position="287"/>
    </location>
</feature>
<feature type="region of interest" description="Disordered" evidence="1">
    <location>
        <begin position="191"/>
        <end position="217"/>
    </location>
</feature>
<dbReference type="Proteomes" id="UP000095280">
    <property type="component" value="Unplaced"/>
</dbReference>